<comment type="caution">
    <text evidence="3">The sequence shown here is derived from an EMBL/GenBank/DDBJ whole genome shotgun (WGS) entry which is preliminary data.</text>
</comment>
<dbReference type="InterPro" id="IPR013154">
    <property type="entry name" value="ADH-like_N"/>
</dbReference>
<dbReference type="AlphaFoldDB" id="A0A5J5I929"/>
<accession>A0A5J5I929</accession>
<dbReference type="InterPro" id="IPR052711">
    <property type="entry name" value="Zinc_ADH-like"/>
</dbReference>
<dbReference type="Pfam" id="PF00107">
    <property type="entry name" value="ADH_zinc_N"/>
    <property type="match status" value="1"/>
</dbReference>
<evidence type="ECO:0000259" key="1">
    <source>
        <dbReference type="SMART" id="SM00829"/>
    </source>
</evidence>
<dbReference type="SUPFAM" id="SSF50129">
    <property type="entry name" value="GroES-like"/>
    <property type="match status" value="1"/>
</dbReference>
<dbReference type="InterPro" id="IPR013149">
    <property type="entry name" value="ADH-like_C"/>
</dbReference>
<protein>
    <submittedName>
        <fullName evidence="3">NAD(P)-dependent alcohol dehydrogenase</fullName>
    </submittedName>
</protein>
<gene>
    <name evidence="3" type="ORF">F4U95_08830</name>
    <name evidence="2" type="ORF">F4U96_08880</name>
</gene>
<dbReference type="InterPro" id="IPR036291">
    <property type="entry name" value="NAD(P)-bd_dom_sf"/>
</dbReference>
<dbReference type="SMART" id="SM00829">
    <property type="entry name" value="PKS_ER"/>
    <property type="match status" value="1"/>
</dbReference>
<sequence length="334" mass="34824">MRIIRLAAQPTLDTLAVTRAAIPTPGPGEVLLRLRGSSLNFHDYLVVAGHIPVAEGRVPLSDGAGEIAALGPGVSGWTVGDRVMGAFFPRWIDGPPNRTNNNAISGETADGFAADHVVVPAASLTPIPDDWSFAEAATLPCAGLTAWRFLVAEGQVQAGDSVLLPGSGGLCLFALQIAKALGLTIWSTTSSDAKADRLRAMGADHIVNYRADAAGGETIRAGTGGEGVDLVLEIGGQSSFVQSVRACHMGGKVVVVGTTANGAPELPLGDVVMRNIRVDGIAVGSVAQQRDLVAFLTAHDIRPVIDRHFPLEQLADAFRYQLSGAHFGKIILDF</sequence>
<name>A0A5J5I929_9SPHN</name>
<dbReference type="Gene3D" id="3.40.50.720">
    <property type="entry name" value="NAD(P)-binding Rossmann-like Domain"/>
    <property type="match status" value="1"/>
</dbReference>
<dbReference type="Pfam" id="PF08240">
    <property type="entry name" value="ADH_N"/>
    <property type="match status" value="1"/>
</dbReference>
<proteinExistence type="predicted"/>
<evidence type="ECO:0000313" key="4">
    <source>
        <dbReference type="Proteomes" id="UP000325933"/>
    </source>
</evidence>
<dbReference type="SUPFAM" id="SSF51735">
    <property type="entry name" value="NAD(P)-binding Rossmann-fold domains"/>
    <property type="match status" value="1"/>
</dbReference>
<reference evidence="4 5" key="1">
    <citation type="submission" date="2019-09" db="EMBL/GenBank/DDBJ databases">
        <authorList>
            <person name="Feng G."/>
        </authorList>
    </citation>
    <scope>NUCLEOTIDE SEQUENCE [LARGE SCALE GENOMIC DNA]</scope>
    <source>
        <strain evidence="3 4">KACC 19283</strain>
        <strain evidence="2 5">KACC 19284</strain>
    </source>
</reference>
<dbReference type="Gene3D" id="3.90.180.10">
    <property type="entry name" value="Medium-chain alcohol dehydrogenases, catalytic domain"/>
    <property type="match status" value="1"/>
</dbReference>
<evidence type="ECO:0000313" key="5">
    <source>
        <dbReference type="Proteomes" id="UP000326364"/>
    </source>
</evidence>
<dbReference type="Proteomes" id="UP000326364">
    <property type="component" value="Unassembled WGS sequence"/>
</dbReference>
<dbReference type="EMBL" id="VYQB01000005">
    <property type="protein sequence ID" value="KAA9018319.1"/>
    <property type="molecule type" value="Genomic_DNA"/>
</dbReference>
<dbReference type="PANTHER" id="PTHR45033">
    <property type="match status" value="1"/>
</dbReference>
<evidence type="ECO:0000313" key="2">
    <source>
        <dbReference type="EMBL" id="KAA9018319.1"/>
    </source>
</evidence>
<dbReference type="CDD" id="cd08276">
    <property type="entry name" value="MDR7"/>
    <property type="match status" value="1"/>
</dbReference>
<dbReference type="Proteomes" id="UP000325933">
    <property type="component" value="Unassembled WGS sequence"/>
</dbReference>
<dbReference type="PANTHER" id="PTHR45033:SF2">
    <property type="entry name" value="ZINC-TYPE ALCOHOL DEHYDROGENASE-LIKE PROTEIN C1773.06C"/>
    <property type="match status" value="1"/>
</dbReference>
<feature type="domain" description="Enoyl reductase (ER)" evidence="1">
    <location>
        <begin position="10"/>
        <end position="332"/>
    </location>
</feature>
<dbReference type="EMBL" id="VYQA01000005">
    <property type="protein sequence ID" value="KAA9030954.1"/>
    <property type="molecule type" value="Genomic_DNA"/>
</dbReference>
<organism evidence="3 4">
    <name type="scientific">Sphingobium limneticum</name>
    <dbReference type="NCBI Taxonomy" id="1007511"/>
    <lineage>
        <taxon>Bacteria</taxon>
        <taxon>Pseudomonadati</taxon>
        <taxon>Pseudomonadota</taxon>
        <taxon>Alphaproteobacteria</taxon>
        <taxon>Sphingomonadales</taxon>
        <taxon>Sphingomonadaceae</taxon>
        <taxon>Sphingobium</taxon>
    </lineage>
</organism>
<evidence type="ECO:0000313" key="3">
    <source>
        <dbReference type="EMBL" id="KAA9030954.1"/>
    </source>
</evidence>
<keyword evidence="5" id="KW-1185">Reference proteome</keyword>
<dbReference type="GO" id="GO:0016491">
    <property type="term" value="F:oxidoreductase activity"/>
    <property type="evidence" value="ECO:0007669"/>
    <property type="project" value="InterPro"/>
</dbReference>
<dbReference type="InterPro" id="IPR011032">
    <property type="entry name" value="GroES-like_sf"/>
</dbReference>
<dbReference type="InterPro" id="IPR020843">
    <property type="entry name" value="ER"/>
</dbReference>